<sequence>MFEFNEFRALADRLESTINSAQIDSFIRECLLDLAKKLLRKTRTKTPVNTGLLRGKWEIGTITKQGRIYEIEVFNDEVYAEFVENGFKSHWVPGYWSNNQFVYDKEAKTGMQVGTPGGFVEGKFMLKLSEQELKREMDHFLQRKQEEFFRRLMGGD</sequence>
<dbReference type="InterPro" id="IPR010064">
    <property type="entry name" value="HK97-gp10_tail"/>
</dbReference>
<keyword evidence="2" id="KW-1185">Reference proteome</keyword>
<proteinExistence type="predicted"/>
<organism evidence="1 2">
    <name type="scientific">Lysinibacillus piscis</name>
    <dbReference type="NCBI Taxonomy" id="2518931"/>
    <lineage>
        <taxon>Bacteria</taxon>
        <taxon>Bacillati</taxon>
        <taxon>Bacillota</taxon>
        <taxon>Bacilli</taxon>
        <taxon>Bacillales</taxon>
        <taxon>Bacillaceae</taxon>
        <taxon>Lysinibacillus</taxon>
    </lineage>
</organism>
<dbReference type="Pfam" id="PF04883">
    <property type="entry name" value="HK97-gp10_like"/>
    <property type="match status" value="1"/>
</dbReference>
<gene>
    <name evidence="1" type="ORF">LYSBPC_06210</name>
</gene>
<protein>
    <recommendedName>
        <fullName evidence="3">HK97 gp10 family phage protein</fullName>
    </recommendedName>
</protein>
<accession>A0ABQ5NGT1</accession>
<reference evidence="1" key="1">
    <citation type="submission" date="2022-08" db="EMBL/GenBank/DDBJ databases">
        <title>Draft genome sequence of Lysinibacillus sp. strain KH24.</title>
        <authorList>
            <person name="Kanbe H."/>
            <person name="Itoh H."/>
        </authorList>
    </citation>
    <scope>NUCLEOTIDE SEQUENCE</scope>
    <source>
        <strain evidence="1">KH24</strain>
    </source>
</reference>
<dbReference type="Proteomes" id="UP001065593">
    <property type="component" value="Unassembled WGS sequence"/>
</dbReference>
<evidence type="ECO:0008006" key="3">
    <source>
        <dbReference type="Google" id="ProtNLM"/>
    </source>
</evidence>
<evidence type="ECO:0000313" key="2">
    <source>
        <dbReference type="Proteomes" id="UP001065593"/>
    </source>
</evidence>
<dbReference type="RefSeq" id="WP_264987215.1">
    <property type="nucleotide sequence ID" value="NZ_BRZA01000001.1"/>
</dbReference>
<name>A0ABQ5NGT1_9BACI</name>
<comment type="caution">
    <text evidence="1">The sequence shown here is derived from an EMBL/GenBank/DDBJ whole genome shotgun (WGS) entry which is preliminary data.</text>
</comment>
<evidence type="ECO:0000313" key="1">
    <source>
        <dbReference type="EMBL" id="GLC87494.1"/>
    </source>
</evidence>
<dbReference type="EMBL" id="BRZA01000001">
    <property type="protein sequence ID" value="GLC87494.1"/>
    <property type="molecule type" value="Genomic_DNA"/>
</dbReference>